<dbReference type="InterPro" id="IPR000829">
    <property type="entry name" value="DAGK"/>
</dbReference>
<keyword evidence="10 19" id="KW-1133">Transmembrane helix</keyword>
<evidence type="ECO:0000313" key="21">
    <source>
        <dbReference type="Proteomes" id="UP000219193"/>
    </source>
</evidence>
<keyword evidence="4" id="KW-0444">Lipid biosynthesis</keyword>
<evidence type="ECO:0000256" key="3">
    <source>
        <dbReference type="ARBA" id="ARBA00022475"/>
    </source>
</evidence>
<evidence type="ECO:0000256" key="6">
    <source>
        <dbReference type="ARBA" id="ARBA00022692"/>
    </source>
</evidence>
<dbReference type="Gene3D" id="1.10.287.3610">
    <property type="match status" value="1"/>
</dbReference>
<dbReference type="GO" id="GO:0016301">
    <property type="term" value="F:kinase activity"/>
    <property type="evidence" value="ECO:0007669"/>
    <property type="project" value="UniProtKB-KW"/>
</dbReference>
<keyword evidence="18" id="KW-0460">Magnesium</keyword>
<keyword evidence="3" id="KW-1003">Cell membrane</keyword>
<evidence type="ECO:0000256" key="7">
    <source>
        <dbReference type="ARBA" id="ARBA00022741"/>
    </source>
</evidence>
<evidence type="ECO:0000256" key="2">
    <source>
        <dbReference type="ARBA" id="ARBA00005967"/>
    </source>
</evidence>
<evidence type="ECO:0000256" key="16">
    <source>
        <dbReference type="PIRSR" id="PIRSR600829-2"/>
    </source>
</evidence>
<sequence length="122" mass="13516">MYDFITGRIKGGGYAIKGAWLLLKYEPSIQVQFVLAILVTIAGFYFEITATEWILQLLAIGLVMATEGVNTAIENIADFVHADYHVKIGRIKDVAAGAVFFAAIIAFIIGLIIYLPYVFYTF</sequence>
<evidence type="ECO:0000256" key="13">
    <source>
        <dbReference type="ARBA" id="ARBA00023209"/>
    </source>
</evidence>
<dbReference type="OrthoDB" id="1493837at2"/>
<accession>A0A285X6Q6</accession>
<comment type="subcellular location">
    <subcellularLocation>
        <location evidence="1">Cell membrane</location>
        <topology evidence="1">Multi-pass membrane protein</topology>
    </subcellularLocation>
</comment>
<evidence type="ECO:0000256" key="12">
    <source>
        <dbReference type="ARBA" id="ARBA00023136"/>
    </source>
</evidence>
<dbReference type="InterPro" id="IPR036945">
    <property type="entry name" value="DAGK_sf"/>
</dbReference>
<comment type="similarity">
    <text evidence="2">Belongs to the bacterial diacylglycerol kinase family.</text>
</comment>
<organism evidence="20 21">
    <name type="scientific">Salinimicrobium sediminis</name>
    <dbReference type="NCBI Taxonomy" id="1343891"/>
    <lineage>
        <taxon>Bacteria</taxon>
        <taxon>Pseudomonadati</taxon>
        <taxon>Bacteroidota</taxon>
        <taxon>Flavobacteriia</taxon>
        <taxon>Flavobacteriales</taxon>
        <taxon>Flavobacteriaceae</taxon>
        <taxon>Salinimicrobium</taxon>
    </lineage>
</organism>
<feature type="transmembrane region" description="Helical" evidence="19">
    <location>
        <begin position="29"/>
        <end position="48"/>
    </location>
</feature>
<dbReference type="GO" id="GO:0046872">
    <property type="term" value="F:metal ion binding"/>
    <property type="evidence" value="ECO:0007669"/>
    <property type="project" value="UniProtKB-KW"/>
</dbReference>
<keyword evidence="9 17" id="KW-0067">ATP-binding</keyword>
<dbReference type="GO" id="GO:0005524">
    <property type="term" value="F:ATP binding"/>
    <property type="evidence" value="ECO:0007669"/>
    <property type="project" value="UniProtKB-KW"/>
</dbReference>
<comment type="cofactor">
    <cofactor evidence="18">
        <name>Mg(2+)</name>
        <dbReference type="ChEBI" id="CHEBI:18420"/>
    </cofactor>
    <text evidence="18">Mn(2+), Zn(2+), Cd(2+) and Co(2+) support activity to lesser extents.</text>
</comment>
<keyword evidence="12 19" id="KW-0472">Membrane</keyword>
<keyword evidence="7 17" id="KW-0547">Nucleotide-binding</keyword>
<protein>
    <submittedName>
        <fullName evidence="20">Diacylglycerol kinase (ATP)</fullName>
    </submittedName>
</protein>
<evidence type="ECO:0000256" key="1">
    <source>
        <dbReference type="ARBA" id="ARBA00004651"/>
    </source>
</evidence>
<feature type="binding site" evidence="17">
    <location>
        <position position="74"/>
    </location>
    <ligand>
        <name>ATP</name>
        <dbReference type="ChEBI" id="CHEBI:30616"/>
    </ligand>
</feature>
<evidence type="ECO:0000256" key="4">
    <source>
        <dbReference type="ARBA" id="ARBA00022516"/>
    </source>
</evidence>
<keyword evidence="14" id="KW-1208">Phospholipid metabolism</keyword>
<dbReference type="InterPro" id="IPR033717">
    <property type="entry name" value="UDPK"/>
</dbReference>
<evidence type="ECO:0000256" key="8">
    <source>
        <dbReference type="ARBA" id="ARBA00022777"/>
    </source>
</evidence>
<dbReference type="GO" id="GO:0005886">
    <property type="term" value="C:plasma membrane"/>
    <property type="evidence" value="ECO:0007669"/>
    <property type="project" value="UniProtKB-SubCell"/>
</dbReference>
<keyword evidence="21" id="KW-1185">Reference proteome</keyword>
<evidence type="ECO:0000256" key="17">
    <source>
        <dbReference type="PIRSR" id="PIRSR600829-3"/>
    </source>
</evidence>
<feature type="active site" description="Proton acceptor" evidence="15">
    <location>
        <position position="67"/>
    </location>
</feature>
<keyword evidence="8 20" id="KW-0418">Kinase</keyword>
<evidence type="ECO:0000256" key="15">
    <source>
        <dbReference type="PIRSR" id="PIRSR600829-1"/>
    </source>
</evidence>
<dbReference type="EMBL" id="OCMF01000002">
    <property type="protein sequence ID" value="SOC80464.1"/>
    <property type="molecule type" value="Genomic_DNA"/>
</dbReference>
<feature type="binding site" evidence="16">
    <location>
        <position position="67"/>
    </location>
    <ligand>
        <name>substrate</name>
    </ligand>
</feature>
<dbReference type="RefSeq" id="WP_097056231.1">
    <property type="nucleotide sequence ID" value="NZ_OCMF01000002.1"/>
</dbReference>
<evidence type="ECO:0000256" key="19">
    <source>
        <dbReference type="SAM" id="Phobius"/>
    </source>
</evidence>
<evidence type="ECO:0000256" key="5">
    <source>
        <dbReference type="ARBA" id="ARBA00022679"/>
    </source>
</evidence>
<keyword evidence="18" id="KW-0479">Metal-binding</keyword>
<proteinExistence type="inferred from homology"/>
<reference evidence="21" key="1">
    <citation type="submission" date="2017-09" db="EMBL/GenBank/DDBJ databases">
        <authorList>
            <person name="Varghese N."/>
            <person name="Submissions S."/>
        </authorList>
    </citation>
    <scope>NUCLEOTIDE SEQUENCE [LARGE SCALE GENOMIC DNA]</scope>
    <source>
        <strain evidence="21">CGMCC 1.12641</strain>
    </source>
</reference>
<dbReference type="AlphaFoldDB" id="A0A285X6Q6"/>
<keyword evidence="6 19" id="KW-0812">Transmembrane</keyword>
<evidence type="ECO:0000313" key="20">
    <source>
        <dbReference type="EMBL" id="SOC80464.1"/>
    </source>
</evidence>
<evidence type="ECO:0000256" key="10">
    <source>
        <dbReference type="ARBA" id="ARBA00022989"/>
    </source>
</evidence>
<keyword evidence="11" id="KW-0443">Lipid metabolism</keyword>
<keyword evidence="13" id="KW-0594">Phospholipid biosynthesis</keyword>
<feature type="binding site" evidence="17">
    <location>
        <begin position="92"/>
        <end position="93"/>
    </location>
    <ligand>
        <name>ATP</name>
        <dbReference type="ChEBI" id="CHEBI:30616"/>
    </ligand>
</feature>
<evidence type="ECO:0000256" key="11">
    <source>
        <dbReference type="ARBA" id="ARBA00023098"/>
    </source>
</evidence>
<feature type="binding site" evidence="18">
    <location>
        <position position="26"/>
    </location>
    <ligand>
        <name>a divalent metal cation</name>
        <dbReference type="ChEBI" id="CHEBI:60240"/>
    </ligand>
</feature>
<feature type="transmembrane region" description="Helical" evidence="19">
    <location>
        <begin position="94"/>
        <end position="119"/>
    </location>
</feature>
<dbReference type="Pfam" id="PF01219">
    <property type="entry name" value="DAGK_prokar"/>
    <property type="match status" value="1"/>
</dbReference>
<dbReference type="CDD" id="cd14265">
    <property type="entry name" value="UDPK_IM_like"/>
    <property type="match status" value="1"/>
</dbReference>
<evidence type="ECO:0000256" key="14">
    <source>
        <dbReference type="ARBA" id="ARBA00023264"/>
    </source>
</evidence>
<feature type="binding site" evidence="17">
    <location>
        <position position="14"/>
    </location>
    <ligand>
        <name>ATP</name>
        <dbReference type="ChEBI" id="CHEBI:30616"/>
    </ligand>
</feature>
<keyword evidence="5" id="KW-0808">Transferase</keyword>
<dbReference type="Proteomes" id="UP000219193">
    <property type="component" value="Unassembled WGS sequence"/>
</dbReference>
<dbReference type="PANTHER" id="PTHR34299:SF1">
    <property type="entry name" value="DIACYLGLYCEROL KINASE"/>
    <property type="match status" value="1"/>
</dbReference>
<evidence type="ECO:0000256" key="9">
    <source>
        <dbReference type="ARBA" id="ARBA00022840"/>
    </source>
</evidence>
<feature type="binding site" evidence="18">
    <location>
        <position position="74"/>
    </location>
    <ligand>
        <name>a divalent metal cation</name>
        <dbReference type="ChEBI" id="CHEBI:60240"/>
    </ligand>
</feature>
<gene>
    <name evidence="20" type="ORF">SAMN06296241_2014</name>
</gene>
<feature type="binding site" evidence="17">
    <location>
        <position position="26"/>
    </location>
    <ligand>
        <name>ATP</name>
        <dbReference type="ChEBI" id="CHEBI:30616"/>
    </ligand>
</feature>
<name>A0A285X6Q6_9FLAO</name>
<dbReference type="GO" id="GO:0008654">
    <property type="term" value="P:phospholipid biosynthetic process"/>
    <property type="evidence" value="ECO:0007669"/>
    <property type="project" value="UniProtKB-KW"/>
</dbReference>
<evidence type="ECO:0000256" key="18">
    <source>
        <dbReference type="PIRSR" id="PIRSR600829-4"/>
    </source>
</evidence>
<dbReference type="PANTHER" id="PTHR34299">
    <property type="entry name" value="DIACYLGLYCEROL KINASE"/>
    <property type="match status" value="1"/>
</dbReference>